<dbReference type="PROSITE" id="PS51379">
    <property type="entry name" value="4FE4S_FER_2"/>
    <property type="match status" value="2"/>
</dbReference>
<dbReference type="NCBIfam" id="NF038196">
    <property type="entry name" value="ferrodoxin_EFR1"/>
    <property type="match status" value="1"/>
</dbReference>
<dbReference type="PROSITE" id="PS00198">
    <property type="entry name" value="4FE4S_FER_1"/>
    <property type="match status" value="2"/>
</dbReference>
<feature type="domain" description="4Fe-4S ferredoxin-type" evidence="4">
    <location>
        <begin position="207"/>
        <end position="233"/>
    </location>
</feature>
<dbReference type="Gene3D" id="3.30.70.20">
    <property type="match status" value="1"/>
</dbReference>
<feature type="domain" description="4Fe-4S ferredoxin-type" evidence="4">
    <location>
        <begin position="175"/>
        <end position="205"/>
    </location>
</feature>
<dbReference type="Gene3D" id="3.40.50.360">
    <property type="match status" value="1"/>
</dbReference>
<dbReference type="InterPro" id="IPR017900">
    <property type="entry name" value="4Fe4S_Fe_S_CS"/>
</dbReference>
<sequence length="255" mass="27591">MTIKKVYTMYFSPTGGTEKAVDLVGSAWPKSEDIDLSVFGADYSRYQFTPDELCIIGVPSFGGRVPNVALTHLAQMKGDGTPAVLVVSYGNRAYDDAFLELKDTVEAAGFVCIAAVAAVTEHSIAHRYGAGRPDQTDEAELRQISGQIQRRLEGAESPQSIEVPGNRPYRDYTGVPMKPKASGKCVSCGVCARRCPVGAIPVDSPNVTEKEKCISCMRCIQVCPVHARKCSSLMIALASHKLKKVCSTRKNNELI</sequence>
<dbReference type="InterPro" id="IPR029039">
    <property type="entry name" value="Flavoprotein-like_sf"/>
</dbReference>
<dbReference type="Proteomes" id="UP001299546">
    <property type="component" value="Unassembled WGS sequence"/>
</dbReference>
<evidence type="ECO:0000256" key="2">
    <source>
        <dbReference type="ARBA" id="ARBA00023004"/>
    </source>
</evidence>
<dbReference type="InterPro" id="IPR017896">
    <property type="entry name" value="4Fe4S_Fe-S-bd"/>
</dbReference>
<reference evidence="5 6" key="1">
    <citation type="submission" date="2021-10" db="EMBL/GenBank/DDBJ databases">
        <title>Collection of gut derived symbiotic bacterial strains cultured from healthy donors.</title>
        <authorList>
            <person name="Lin H."/>
            <person name="Littmann E."/>
            <person name="Kohout C."/>
            <person name="Pamer E.G."/>
        </authorList>
    </citation>
    <scope>NUCLEOTIDE SEQUENCE [LARGE SCALE GENOMIC DNA]</scope>
    <source>
        <strain evidence="5 6">DFI.1.165</strain>
    </source>
</reference>
<comment type="caution">
    <text evidence="5">The sequence shown here is derived from an EMBL/GenBank/DDBJ whole genome shotgun (WGS) entry which is preliminary data.</text>
</comment>
<dbReference type="PANTHER" id="PTHR43122:SF1">
    <property type="entry name" value="IRON-SULFUR-BINDING PROTEIN"/>
    <property type="match status" value="1"/>
</dbReference>
<dbReference type="Pfam" id="PF13237">
    <property type="entry name" value="Fer4_10"/>
    <property type="match status" value="1"/>
</dbReference>
<dbReference type="PANTHER" id="PTHR43122">
    <property type="entry name" value="FERREDOXIN SUBUNIT OF PYRUVATE:FLAVODOXIN OXIDOREDUCTASE-RELATED"/>
    <property type="match status" value="1"/>
</dbReference>
<evidence type="ECO:0000259" key="4">
    <source>
        <dbReference type="PROSITE" id="PS51379"/>
    </source>
</evidence>
<dbReference type="InterPro" id="IPR047964">
    <property type="entry name" value="EFR1-like"/>
</dbReference>
<evidence type="ECO:0000256" key="3">
    <source>
        <dbReference type="ARBA" id="ARBA00023014"/>
    </source>
</evidence>
<keyword evidence="2" id="KW-0408">Iron</keyword>
<keyword evidence="1" id="KW-0479">Metal-binding</keyword>
<evidence type="ECO:0000313" key="5">
    <source>
        <dbReference type="EMBL" id="MCB7386691.1"/>
    </source>
</evidence>
<evidence type="ECO:0000256" key="1">
    <source>
        <dbReference type="ARBA" id="ARBA00022723"/>
    </source>
</evidence>
<keyword evidence="6" id="KW-1185">Reference proteome</keyword>
<dbReference type="RefSeq" id="WP_227183350.1">
    <property type="nucleotide sequence ID" value="NZ_JAJCIQ010000002.1"/>
</dbReference>
<name>A0ABS8DE58_9FIRM</name>
<dbReference type="SUPFAM" id="SSF54862">
    <property type="entry name" value="4Fe-4S ferredoxins"/>
    <property type="match status" value="1"/>
</dbReference>
<keyword evidence="3" id="KW-0411">Iron-sulfur</keyword>
<gene>
    <name evidence="5" type="ORF">LIZ65_05270</name>
</gene>
<proteinExistence type="predicted"/>
<organism evidence="5 6">
    <name type="scientific">Bariatricus massiliensis</name>
    <dbReference type="NCBI Taxonomy" id="1745713"/>
    <lineage>
        <taxon>Bacteria</taxon>
        <taxon>Bacillati</taxon>
        <taxon>Bacillota</taxon>
        <taxon>Clostridia</taxon>
        <taxon>Lachnospirales</taxon>
        <taxon>Lachnospiraceae</taxon>
        <taxon>Bariatricus</taxon>
    </lineage>
</organism>
<evidence type="ECO:0000313" key="6">
    <source>
        <dbReference type="Proteomes" id="UP001299546"/>
    </source>
</evidence>
<dbReference type="SUPFAM" id="SSF52218">
    <property type="entry name" value="Flavoproteins"/>
    <property type="match status" value="1"/>
</dbReference>
<dbReference type="EMBL" id="JAJCIS010000002">
    <property type="protein sequence ID" value="MCB7386691.1"/>
    <property type="molecule type" value="Genomic_DNA"/>
</dbReference>
<protein>
    <submittedName>
        <fullName evidence="5">EFR1 family ferrodoxin</fullName>
    </submittedName>
</protein>
<accession>A0ABS8DE58</accession>